<proteinExistence type="inferred from homology"/>
<keyword evidence="3" id="KW-1003">Cell membrane</keyword>
<evidence type="ECO:0000256" key="4">
    <source>
        <dbReference type="ARBA" id="ARBA00022692"/>
    </source>
</evidence>
<dbReference type="PIRSF" id="PIRSF019239">
    <property type="entry name" value="MrpE"/>
    <property type="match status" value="1"/>
</dbReference>
<dbReference type="AlphaFoldDB" id="A0A4R7BUV3"/>
<evidence type="ECO:0000256" key="5">
    <source>
        <dbReference type="ARBA" id="ARBA00022989"/>
    </source>
</evidence>
<comment type="caution">
    <text evidence="7">The sequence shown here is derived from an EMBL/GenBank/DDBJ whole genome shotgun (WGS) entry which is preliminary data.</text>
</comment>
<dbReference type="RefSeq" id="WP_133770334.1">
    <property type="nucleotide sequence ID" value="NZ_SNZR01000013.1"/>
</dbReference>
<protein>
    <submittedName>
        <fullName evidence="7">Multisubunit potassium/proton antiporter PhaE subunit</fullName>
    </submittedName>
</protein>
<gene>
    <name evidence="7" type="ORF">EV668_2430</name>
</gene>
<evidence type="ECO:0000256" key="3">
    <source>
        <dbReference type="ARBA" id="ARBA00022475"/>
    </source>
</evidence>
<keyword evidence="5" id="KW-1133">Transmembrane helix</keyword>
<sequence>MTRWLPSPLASATLIAIWLLLNQSVSPGQLLLGALFGFVGPLLLRRLDVPPPRMRRPGAVLRLAGLVIVDIVRSNINVARLILRPEGRRPGFVPIPLKLRAPLGLATLACVITAAPGTAWVSYDPGDGTVVIHVLNIGEDEDWAAIIKGRYEGLLMEIFE</sequence>
<dbReference type="Pfam" id="PF01899">
    <property type="entry name" value="MNHE"/>
    <property type="match status" value="1"/>
</dbReference>
<dbReference type="GO" id="GO:0005886">
    <property type="term" value="C:plasma membrane"/>
    <property type="evidence" value="ECO:0007669"/>
    <property type="project" value="UniProtKB-SubCell"/>
</dbReference>
<evidence type="ECO:0000256" key="6">
    <source>
        <dbReference type="ARBA" id="ARBA00023136"/>
    </source>
</evidence>
<dbReference type="PANTHER" id="PTHR34584:SF1">
    <property type="entry name" value="NA(+)_H(+) ANTIPORTER SUBUNIT E1"/>
    <property type="match status" value="1"/>
</dbReference>
<evidence type="ECO:0000313" key="8">
    <source>
        <dbReference type="Proteomes" id="UP000295122"/>
    </source>
</evidence>
<reference evidence="7 8" key="1">
    <citation type="submission" date="2019-03" db="EMBL/GenBank/DDBJ databases">
        <title>Genomic Encyclopedia of Type Strains, Phase IV (KMG-IV): sequencing the most valuable type-strain genomes for metagenomic binning, comparative biology and taxonomic classification.</title>
        <authorList>
            <person name="Goeker M."/>
        </authorList>
    </citation>
    <scope>NUCLEOTIDE SEQUENCE [LARGE SCALE GENOMIC DNA]</scope>
    <source>
        <strain evidence="7 8">DSM 25903</strain>
    </source>
</reference>
<dbReference type="OrthoDB" id="9807187at2"/>
<name>A0A4R7BUV3_9HYPH</name>
<dbReference type="NCBIfam" id="NF006520">
    <property type="entry name" value="PRK08965.1-4"/>
    <property type="match status" value="1"/>
</dbReference>
<comment type="similarity">
    <text evidence="2">Belongs to the CPA3 antiporters (TC 2.A.63) subunit E family.</text>
</comment>
<comment type="subcellular location">
    <subcellularLocation>
        <location evidence="1">Cell membrane</location>
        <topology evidence="1">Multi-pass membrane protein</topology>
    </subcellularLocation>
</comment>
<keyword evidence="4" id="KW-0812">Transmembrane</keyword>
<keyword evidence="8" id="KW-1185">Reference proteome</keyword>
<evidence type="ECO:0000256" key="2">
    <source>
        <dbReference type="ARBA" id="ARBA00006228"/>
    </source>
</evidence>
<evidence type="ECO:0000256" key="1">
    <source>
        <dbReference type="ARBA" id="ARBA00004651"/>
    </source>
</evidence>
<evidence type="ECO:0000313" key="7">
    <source>
        <dbReference type="EMBL" id="TDR89598.1"/>
    </source>
</evidence>
<keyword evidence="6" id="KW-0472">Membrane</keyword>
<accession>A0A4R7BUV3</accession>
<dbReference type="InterPro" id="IPR002758">
    <property type="entry name" value="Cation_antiport_E"/>
</dbReference>
<dbReference type="GO" id="GO:0008324">
    <property type="term" value="F:monoatomic cation transmembrane transporter activity"/>
    <property type="evidence" value="ECO:0007669"/>
    <property type="project" value="InterPro"/>
</dbReference>
<dbReference type="Proteomes" id="UP000295122">
    <property type="component" value="Unassembled WGS sequence"/>
</dbReference>
<dbReference type="EMBL" id="SNZR01000013">
    <property type="protein sequence ID" value="TDR89598.1"/>
    <property type="molecule type" value="Genomic_DNA"/>
</dbReference>
<organism evidence="7 8">
    <name type="scientific">Enterovirga rhinocerotis</name>
    <dbReference type="NCBI Taxonomy" id="1339210"/>
    <lineage>
        <taxon>Bacteria</taxon>
        <taxon>Pseudomonadati</taxon>
        <taxon>Pseudomonadota</taxon>
        <taxon>Alphaproteobacteria</taxon>
        <taxon>Hyphomicrobiales</taxon>
        <taxon>Methylobacteriaceae</taxon>
        <taxon>Enterovirga</taxon>
    </lineage>
</organism>
<dbReference type="PANTHER" id="PTHR34584">
    <property type="entry name" value="NA(+)/H(+) ANTIPORTER SUBUNIT E1"/>
    <property type="match status" value="1"/>
</dbReference>